<feature type="transmembrane region" description="Helical" evidence="13">
    <location>
        <begin position="192"/>
        <end position="215"/>
    </location>
</feature>
<dbReference type="HAMAP" id="MF_01522">
    <property type="entry name" value="Kup"/>
    <property type="match status" value="1"/>
</dbReference>
<keyword evidence="9 13" id="KW-0630">Potassium</keyword>
<dbReference type="EMBL" id="CP047045">
    <property type="protein sequence ID" value="QGZ96877.1"/>
    <property type="molecule type" value="Genomic_DNA"/>
</dbReference>
<feature type="transmembrane region" description="Helical" evidence="13">
    <location>
        <begin position="272"/>
        <end position="295"/>
    </location>
</feature>
<feature type="transmembrane region" description="Helical" evidence="13">
    <location>
        <begin position="32"/>
        <end position="54"/>
    </location>
</feature>
<keyword evidence="6 13" id="KW-0633">Potassium transport</keyword>
<evidence type="ECO:0000256" key="10">
    <source>
        <dbReference type="ARBA" id="ARBA00022989"/>
    </source>
</evidence>
<feature type="domain" description="K+ potassium transporter C-terminal" evidence="16">
    <location>
        <begin position="501"/>
        <end position="646"/>
    </location>
</feature>
<keyword evidence="12 13" id="KW-0472">Membrane</keyword>
<dbReference type="GO" id="GO:0015079">
    <property type="term" value="F:potassium ion transmembrane transporter activity"/>
    <property type="evidence" value="ECO:0007669"/>
    <property type="project" value="UniProtKB-UniRule"/>
</dbReference>
<evidence type="ECO:0000256" key="9">
    <source>
        <dbReference type="ARBA" id="ARBA00022958"/>
    </source>
</evidence>
<organism evidence="17 18">
    <name type="scientific">Terricaulis silvestris</name>
    <dbReference type="NCBI Taxonomy" id="2686094"/>
    <lineage>
        <taxon>Bacteria</taxon>
        <taxon>Pseudomonadati</taxon>
        <taxon>Pseudomonadota</taxon>
        <taxon>Alphaproteobacteria</taxon>
        <taxon>Caulobacterales</taxon>
        <taxon>Caulobacteraceae</taxon>
        <taxon>Terricaulis</taxon>
    </lineage>
</organism>
<accession>A0A6I6MVU0</accession>
<evidence type="ECO:0000256" key="2">
    <source>
        <dbReference type="ARBA" id="ARBA00007019"/>
    </source>
</evidence>
<name>A0A6I6MVU0_9CAUL</name>
<evidence type="ECO:0000259" key="15">
    <source>
        <dbReference type="Pfam" id="PF02705"/>
    </source>
</evidence>
<dbReference type="PANTHER" id="PTHR30540:SF79">
    <property type="entry name" value="LOW AFFINITY POTASSIUM TRANSPORT SYSTEM PROTEIN KUP"/>
    <property type="match status" value="1"/>
</dbReference>
<comment type="similarity">
    <text evidence="2 13">Belongs to the HAK/KUP transporter (TC 2.A.72) family.</text>
</comment>
<evidence type="ECO:0000256" key="7">
    <source>
        <dbReference type="ARBA" id="ARBA00022692"/>
    </source>
</evidence>
<keyword evidence="18" id="KW-1185">Reference proteome</keyword>
<evidence type="ECO:0000256" key="4">
    <source>
        <dbReference type="ARBA" id="ARBA00022475"/>
    </source>
</evidence>
<feature type="transmembrane region" description="Helical" evidence="13">
    <location>
        <begin position="446"/>
        <end position="468"/>
    </location>
</feature>
<dbReference type="GO" id="GO:0015293">
    <property type="term" value="F:symporter activity"/>
    <property type="evidence" value="ECO:0007669"/>
    <property type="project" value="UniProtKB-UniRule"/>
</dbReference>
<keyword evidence="8 13" id="KW-0769">Symport</keyword>
<feature type="transmembrane region" description="Helical" evidence="13">
    <location>
        <begin position="315"/>
        <end position="348"/>
    </location>
</feature>
<sequence>MAQAPADAPQPQSSPGGAQGGGRARAAVHGGFWTLAMGSVGVVFGDIGTSPIYALRESLKHVALGPGGLERHEVIGTVSLIFWALVLIVTIKYVFALMRLDNKGEGGTLALMALAQRALGKRTAFVFIIGLLGAALFYGDALITPAISVLSAVEGLQVVPGLEGRIDTFVLPISIAVLVGLFVVQSRGTGRVGAWFGPITVIWFLTIGGLGLWHIGDDPGILEALSPIPAFTFLLSHGFLAFIVLGSVFLAVTGAEALYADMGHFGRRPIQFVWVLLVLPCLTLNYLGQGALVLARPEALENIFFETAPDMMRLPLVILATMATIIASQAVITGAFSLTQQAIQLGFLPRMEIRRTSETQAGQIYMPQINWLVLVGVIILTLAFGSSSRLANAYGIAVTGEMVVTTLLAFVAIWKLWKQPKWVAALLCAPFLVIESVFLASNMTKVWSGGFVPLALALGLVILMWTWVRGTRLLTETTRRDEPLAKLFETLSHHPPHRVRGAAIFLTGDPDVAPAAMMHNLKHNQVLHEQIIILTVKTINAPRAPESERVKVEDFMPDVKRVILTFGFMETPNVVKALTEARKHGLKFDIMKTSFFLSRRTIVPSEKSGMPLWQDHLFIFLARNATNATDFFHIPSGRAVELGNQVMV</sequence>
<evidence type="ECO:0000256" key="6">
    <source>
        <dbReference type="ARBA" id="ARBA00022538"/>
    </source>
</evidence>
<evidence type="ECO:0000256" key="3">
    <source>
        <dbReference type="ARBA" id="ARBA00022448"/>
    </source>
</evidence>
<dbReference type="RefSeq" id="WP_158767638.1">
    <property type="nucleotide sequence ID" value="NZ_CP047045.1"/>
</dbReference>
<reference evidence="18" key="1">
    <citation type="submission" date="2019-12" db="EMBL/GenBank/DDBJ databases">
        <title>Complete genome of Terracaulis silvestris 0127_4.</title>
        <authorList>
            <person name="Vieira S."/>
            <person name="Riedel T."/>
            <person name="Sproer C."/>
            <person name="Pascual J."/>
            <person name="Boedeker C."/>
            <person name="Overmann J."/>
        </authorList>
    </citation>
    <scope>NUCLEOTIDE SEQUENCE [LARGE SCALE GENOMIC DNA]</scope>
    <source>
        <strain evidence="18">0127_4</strain>
    </source>
</reference>
<dbReference type="KEGG" id="tsv:DSM104635_03742"/>
<evidence type="ECO:0000256" key="1">
    <source>
        <dbReference type="ARBA" id="ARBA00004141"/>
    </source>
</evidence>
<keyword evidence="11 13" id="KW-0406">Ion transport</keyword>
<gene>
    <name evidence="13" type="primary">kup</name>
    <name evidence="17" type="ORF">DSM104635_03742</name>
</gene>
<dbReference type="Pfam" id="PF22776">
    <property type="entry name" value="K_trans_C"/>
    <property type="match status" value="1"/>
</dbReference>
<dbReference type="InterPro" id="IPR053951">
    <property type="entry name" value="K_trans_N"/>
</dbReference>
<dbReference type="InterPro" id="IPR023051">
    <property type="entry name" value="Kup"/>
</dbReference>
<evidence type="ECO:0000256" key="13">
    <source>
        <dbReference type="HAMAP-Rule" id="MF_01522"/>
    </source>
</evidence>
<dbReference type="Pfam" id="PF02705">
    <property type="entry name" value="K_trans"/>
    <property type="match status" value="1"/>
</dbReference>
<evidence type="ECO:0000256" key="8">
    <source>
        <dbReference type="ARBA" id="ARBA00022847"/>
    </source>
</evidence>
<dbReference type="Proteomes" id="UP000431269">
    <property type="component" value="Chromosome"/>
</dbReference>
<dbReference type="PANTHER" id="PTHR30540">
    <property type="entry name" value="OSMOTIC STRESS POTASSIUM TRANSPORTER"/>
    <property type="match status" value="1"/>
</dbReference>
<feature type="transmembrane region" description="Helical" evidence="13">
    <location>
        <begin position="74"/>
        <end position="95"/>
    </location>
</feature>
<feature type="transmembrane region" description="Helical" evidence="13">
    <location>
        <begin position="235"/>
        <end position="260"/>
    </location>
</feature>
<feature type="transmembrane region" description="Helical" evidence="13">
    <location>
        <begin position="369"/>
        <end position="387"/>
    </location>
</feature>
<feature type="transmembrane region" description="Helical" evidence="13">
    <location>
        <begin position="168"/>
        <end position="185"/>
    </location>
</feature>
<feature type="region of interest" description="Disordered" evidence="14">
    <location>
        <begin position="1"/>
        <end position="23"/>
    </location>
</feature>
<evidence type="ECO:0000256" key="11">
    <source>
        <dbReference type="ARBA" id="ARBA00023065"/>
    </source>
</evidence>
<comment type="function">
    <text evidence="13">Transport of potassium into the cell. Likely operates as a K(+):H(+) symporter.</text>
</comment>
<evidence type="ECO:0000256" key="5">
    <source>
        <dbReference type="ARBA" id="ARBA00022519"/>
    </source>
</evidence>
<keyword evidence="5" id="KW-0997">Cell inner membrane</keyword>
<proteinExistence type="inferred from homology"/>
<evidence type="ECO:0000256" key="14">
    <source>
        <dbReference type="SAM" id="MobiDB-lite"/>
    </source>
</evidence>
<evidence type="ECO:0000259" key="16">
    <source>
        <dbReference type="Pfam" id="PF22776"/>
    </source>
</evidence>
<feature type="transmembrane region" description="Helical" evidence="13">
    <location>
        <begin position="421"/>
        <end position="440"/>
    </location>
</feature>
<evidence type="ECO:0000313" key="18">
    <source>
        <dbReference type="Proteomes" id="UP000431269"/>
    </source>
</evidence>
<keyword evidence="10 13" id="KW-1133">Transmembrane helix</keyword>
<keyword evidence="3 13" id="KW-0813">Transport</keyword>
<dbReference type="AlphaFoldDB" id="A0A6I6MVU0"/>
<feature type="compositionally biased region" description="Low complexity" evidence="14">
    <location>
        <begin position="1"/>
        <end position="16"/>
    </location>
</feature>
<keyword evidence="4 13" id="KW-1003">Cell membrane</keyword>
<feature type="domain" description="K+ potassium transporter integral membrane" evidence="15">
    <location>
        <begin position="35"/>
        <end position="482"/>
    </location>
</feature>
<feature type="transmembrane region" description="Helical" evidence="13">
    <location>
        <begin position="124"/>
        <end position="148"/>
    </location>
</feature>
<keyword evidence="7 13" id="KW-0812">Transmembrane</keyword>
<dbReference type="GO" id="GO:0005886">
    <property type="term" value="C:plasma membrane"/>
    <property type="evidence" value="ECO:0007669"/>
    <property type="project" value="UniProtKB-SubCell"/>
</dbReference>
<evidence type="ECO:0000313" key="17">
    <source>
        <dbReference type="EMBL" id="QGZ96877.1"/>
    </source>
</evidence>
<evidence type="ECO:0000256" key="12">
    <source>
        <dbReference type="ARBA" id="ARBA00023136"/>
    </source>
</evidence>
<dbReference type="InterPro" id="IPR053952">
    <property type="entry name" value="K_trans_C"/>
</dbReference>
<protein>
    <recommendedName>
        <fullName evidence="13">Probable potassium transport system protein Kup</fullName>
    </recommendedName>
</protein>
<comment type="subcellular location">
    <subcellularLocation>
        <location evidence="13">Cell membrane</location>
        <topology evidence="13">Multi-pass membrane protein</topology>
    </subcellularLocation>
    <subcellularLocation>
        <location evidence="1">Membrane</location>
        <topology evidence="1">Multi-pass membrane protein</topology>
    </subcellularLocation>
</comment>
<dbReference type="InterPro" id="IPR003855">
    <property type="entry name" value="K+_transporter"/>
</dbReference>
<comment type="catalytic activity">
    <reaction evidence="13">
        <text>K(+)(in) + H(+)(in) = K(+)(out) + H(+)(out)</text>
        <dbReference type="Rhea" id="RHEA:28490"/>
        <dbReference type="ChEBI" id="CHEBI:15378"/>
        <dbReference type="ChEBI" id="CHEBI:29103"/>
    </reaction>
</comment>
<feature type="transmembrane region" description="Helical" evidence="13">
    <location>
        <begin position="393"/>
        <end position="414"/>
    </location>
</feature>